<dbReference type="AlphaFoldDB" id="A0A218XU08"/>
<proteinExistence type="predicted"/>
<protein>
    <submittedName>
        <fullName evidence="1">Uncharacterized protein</fullName>
    </submittedName>
</protein>
<accession>A0A218XU08</accession>
<organism evidence="1 2">
    <name type="scientific">Punica granatum</name>
    <name type="common">Pomegranate</name>
    <dbReference type="NCBI Taxonomy" id="22663"/>
    <lineage>
        <taxon>Eukaryota</taxon>
        <taxon>Viridiplantae</taxon>
        <taxon>Streptophyta</taxon>
        <taxon>Embryophyta</taxon>
        <taxon>Tracheophyta</taxon>
        <taxon>Spermatophyta</taxon>
        <taxon>Magnoliopsida</taxon>
        <taxon>eudicotyledons</taxon>
        <taxon>Gunneridae</taxon>
        <taxon>Pentapetalae</taxon>
        <taxon>rosids</taxon>
        <taxon>malvids</taxon>
        <taxon>Myrtales</taxon>
        <taxon>Lythraceae</taxon>
        <taxon>Punica</taxon>
    </lineage>
</organism>
<reference evidence="2" key="1">
    <citation type="journal article" date="2017" name="Plant J.">
        <title>The pomegranate (Punica granatum L.) genome and the genomics of punicalagin biosynthesis.</title>
        <authorList>
            <person name="Qin G."/>
            <person name="Xu C."/>
            <person name="Ming R."/>
            <person name="Tang H."/>
            <person name="Guyot R."/>
            <person name="Kramer E.M."/>
            <person name="Hu Y."/>
            <person name="Yi X."/>
            <person name="Qi Y."/>
            <person name="Xu X."/>
            <person name="Gao Z."/>
            <person name="Pan H."/>
            <person name="Jian J."/>
            <person name="Tian Y."/>
            <person name="Yue Z."/>
            <person name="Xu Y."/>
        </authorList>
    </citation>
    <scope>NUCLEOTIDE SEQUENCE [LARGE SCALE GENOMIC DNA]</scope>
    <source>
        <strain evidence="2">cv. Dabenzi</strain>
    </source>
</reference>
<evidence type="ECO:0000313" key="1">
    <source>
        <dbReference type="EMBL" id="OWM88517.1"/>
    </source>
</evidence>
<name>A0A218XU08_PUNGR</name>
<gene>
    <name evidence="1" type="ORF">CDL15_Pgr012683</name>
</gene>
<evidence type="ECO:0000313" key="2">
    <source>
        <dbReference type="Proteomes" id="UP000197138"/>
    </source>
</evidence>
<comment type="caution">
    <text evidence="1">The sequence shown here is derived from an EMBL/GenBank/DDBJ whole genome shotgun (WGS) entry which is preliminary data.</text>
</comment>
<dbReference type="EMBL" id="MTKT01000791">
    <property type="protein sequence ID" value="OWM88517.1"/>
    <property type="molecule type" value="Genomic_DNA"/>
</dbReference>
<dbReference type="Proteomes" id="UP000197138">
    <property type="component" value="Unassembled WGS sequence"/>
</dbReference>
<sequence length="77" mass="8650">MEKQSIHGDNNKLRDKLAEEVRGVGFGKYKKEGGLTPPTRKSVKWMVIKKIADVVVSSYNNADNANDAEMETGRERI</sequence>